<evidence type="ECO:0000313" key="2">
    <source>
        <dbReference type="EMBL" id="KON64797.1"/>
    </source>
</evidence>
<feature type="domain" description="Bbp19-like phage" evidence="1">
    <location>
        <begin position="29"/>
        <end position="77"/>
    </location>
</feature>
<dbReference type="AlphaFoldDB" id="A0A0M0EHP8"/>
<dbReference type="EMBL" id="LHUQ01000007">
    <property type="protein sequence ID" value="KON64797.1"/>
    <property type="molecule type" value="Genomic_DNA"/>
</dbReference>
<organism evidence="2 3">
    <name type="scientific">Komagataeibacter europaeus</name>
    <name type="common">Gluconacetobacter europaeus</name>
    <dbReference type="NCBI Taxonomy" id="33995"/>
    <lineage>
        <taxon>Bacteria</taxon>
        <taxon>Pseudomonadati</taxon>
        <taxon>Pseudomonadota</taxon>
        <taxon>Alphaproteobacteria</taxon>
        <taxon>Acetobacterales</taxon>
        <taxon>Acetobacteraceae</taxon>
        <taxon>Komagataeibacter</taxon>
    </lineage>
</organism>
<evidence type="ECO:0000313" key="3">
    <source>
        <dbReference type="Proteomes" id="UP000037566"/>
    </source>
</evidence>
<gene>
    <name evidence="2" type="ORF">KOEU_17670</name>
</gene>
<dbReference type="STRING" id="33995.KOEU_17670"/>
<name>A0A0M0EHP8_KOMEU</name>
<protein>
    <recommendedName>
        <fullName evidence="1">Bbp19-like phage domain-containing protein</fullName>
    </recommendedName>
</protein>
<sequence>MYDPHDPEQVRERRTRRKARAATDQLDLAWVASDPRGRRVLLRILNETRFMDGSFVPGDPMATAFREGQRDIGIKLHTVLTNAGEGILSKILMESLNADE</sequence>
<dbReference type="OrthoDB" id="7271057at2"/>
<comment type="caution">
    <text evidence="2">The sequence shown here is derived from an EMBL/GenBank/DDBJ whole genome shotgun (WGS) entry which is preliminary data.</text>
</comment>
<reference evidence="2" key="1">
    <citation type="submission" date="2015-08" db="EMBL/GenBank/DDBJ databases">
        <title>Draft genome sequence of Komagataeibacter europaeus CECT 8546 a cellulose producer strain from vinegar produced by the traditional method.</title>
        <authorList>
            <person name="Poehlein A."/>
            <person name="Valera M.J."/>
            <person name="Haack F.S."/>
            <person name="Mas A."/>
            <person name="Daniel R."/>
            <person name="Streit W.R."/>
            <person name="Mateo E."/>
        </authorList>
    </citation>
    <scope>NUCLEOTIDE SEQUENCE [LARGE SCALE GENOMIC DNA]</scope>
    <source>
        <strain evidence="2">CECT 8546</strain>
    </source>
</reference>
<dbReference type="PATRIC" id="fig|33995.3.peg.1955"/>
<accession>A0A0M0EHP8</accession>
<dbReference type="Proteomes" id="UP000037566">
    <property type="component" value="Unassembled WGS sequence"/>
</dbReference>
<proteinExistence type="predicted"/>
<dbReference type="Pfam" id="PF25181">
    <property type="entry name" value="Phage_Bbp19"/>
    <property type="match status" value="1"/>
</dbReference>
<dbReference type="InterPro" id="IPR057447">
    <property type="entry name" value="Bbp19-like_phage"/>
</dbReference>
<keyword evidence="3" id="KW-1185">Reference proteome</keyword>
<dbReference type="RefSeq" id="WP_053323284.1">
    <property type="nucleotide sequence ID" value="NZ_LHUQ01000007.1"/>
</dbReference>
<evidence type="ECO:0000259" key="1">
    <source>
        <dbReference type="Pfam" id="PF25181"/>
    </source>
</evidence>